<name>A0A4Q7YN99_9BACT</name>
<keyword evidence="2" id="KW-0732">Signal</keyword>
<keyword evidence="4" id="KW-1185">Reference proteome</keyword>
<comment type="caution">
    <text evidence="3">The sequence shown here is derived from an EMBL/GenBank/DDBJ whole genome shotgun (WGS) entry which is preliminary data.</text>
</comment>
<gene>
    <name evidence="3" type="ORF">BDD14_0113</name>
</gene>
<feature type="signal peptide" evidence="2">
    <location>
        <begin position="1"/>
        <end position="20"/>
    </location>
</feature>
<accession>A0A4Q7YN99</accession>
<evidence type="ECO:0000256" key="1">
    <source>
        <dbReference type="SAM" id="MobiDB-lite"/>
    </source>
</evidence>
<feature type="region of interest" description="Disordered" evidence="1">
    <location>
        <begin position="19"/>
        <end position="44"/>
    </location>
</feature>
<reference evidence="3 4" key="1">
    <citation type="submission" date="2019-02" db="EMBL/GenBank/DDBJ databases">
        <title>Genomic Encyclopedia of Archaeal and Bacterial Type Strains, Phase II (KMG-II): from individual species to whole genera.</title>
        <authorList>
            <person name="Goeker M."/>
        </authorList>
    </citation>
    <scope>NUCLEOTIDE SEQUENCE [LARGE SCALE GENOMIC DNA]</scope>
    <source>
        <strain evidence="3 4">DSM 18101</strain>
    </source>
</reference>
<dbReference type="EMBL" id="SHKW01000001">
    <property type="protein sequence ID" value="RZU38828.1"/>
    <property type="molecule type" value="Genomic_DNA"/>
</dbReference>
<feature type="region of interest" description="Disordered" evidence="1">
    <location>
        <begin position="154"/>
        <end position="201"/>
    </location>
</feature>
<feature type="compositionally biased region" description="Polar residues" evidence="1">
    <location>
        <begin position="154"/>
        <end position="169"/>
    </location>
</feature>
<evidence type="ECO:0000256" key="2">
    <source>
        <dbReference type="SAM" id="SignalP"/>
    </source>
</evidence>
<protein>
    <submittedName>
        <fullName evidence="3">Uncharacterized protein</fullName>
    </submittedName>
</protein>
<organism evidence="3 4">
    <name type="scientific">Edaphobacter modestus</name>
    <dbReference type="NCBI Taxonomy" id="388466"/>
    <lineage>
        <taxon>Bacteria</taxon>
        <taxon>Pseudomonadati</taxon>
        <taxon>Acidobacteriota</taxon>
        <taxon>Terriglobia</taxon>
        <taxon>Terriglobales</taxon>
        <taxon>Acidobacteriaceae</taxon>
        <taxon>Edaphobacter</taxon>
    </lineage>
</organism>
<feature type="chain" id="PRO_5020944572" evidence="2">
    <location>
        <begin position="21"/>
        <end position="271"/>
    </location>
</feature>
<dbReference type="AlphaFoldDB" id="A0A4Q7YN99"/>
<evidence type="ECO:0000313" key="4">
    <source>
        <dbReference type="Proteomes" id="UP000292958"/>
    </source>
</evidence>
<proteinExistence type="predicted"/>
<dbReference type="Proteomes" id="UP000292958">
    <property type="component" value="Unassembled WGS sequence"/>
</dbReference>
<evidence type="ECO:0000313" key="3">
    <source>
        <dbReference type="EMBL" id="RZU38828.1"/>
    </source>
</evidence>
<feature type="compositionally biased region" description="Polar residues" evidence="1">
    <location>
        <begin position="21"/>
        <end position="31"/>
    </location>
</feature>
<sequence length="271" mass="29682">MCRLLMIALVVGLSAIPSHAQRATSSGQSRGFSGPRGFAPSPHIGGGFNRGGFTSGVRSGPVGTLTQHRFNALPTYTYRRNTFIPPGGVSRPRTPYGNWHGSPSQNWRHTWGPTYGGRYRRPYAPYFYANSTYFVPGLLNSYWGYPNGLNANDGTPYLDQQPNQDNNYLQPDLAPDYGSGDQGQIPEYQSKDVPPPPPAPSEPLSMAALTLIFKDGHSQQIHNYAMTRTKLYVLDAAAAGRSLEIPLSAVDLQATEETNRQAGVDFSIPYR</sequence>